<evidence type="ECO:0000256" key="11">
    <source>
        <dbReference type="ARBA" id="ARBA00022884"/>
    </source>
</evidence>
<evidence type="ECO:0000256" key="5">
    <source>
        <dbReference type="ARBA" id="ARBA00022695"/>
    </source>
</evidence>
<dbReference type="Pfam" id="PF01966">
    <property type="entry name" value="HD"/>
    <property type="match status" value="1"/>
</dbReference>
<organism evidence="16 17">
    <name type="scientific">Arabidopsis thaliana</name>
    <name type="common">Mouse-ear cress</name>
    <dbReference type="NCBI Taxonomy" id="3702"/>
    <lineage>
        <taxon>Eukaryota</taxon>
        <taxon>Viridiplantae</taxon>
        <taxon>Streptophyta</taxon>
        <taxon>Embryophyta</taxon>
        <taxon>Tracheophyta</taxon>
        <taxon>Spermatophyta</taxon>
        <taxon>Magnoliopsida</taxon>
        <taxon>eudicotyledons</taxon>
        <taxon>Gunneridae</taxon>
        <taxon>Pentapetalae</taxon>
        <taxon>rosids</taxon>
        <taxon>malvids</taxon>
        <taxon>Brassicales</taxon>
        <taxon>Brassicaceae</taxon>
        <taxon>Camelineae</taxon>
        <taxon>Arabidopsis</taxon>
    </lineage>
</organism>
<evidence type="ECO:0000256" key="1">
    <source>
        <dbReference type="ARBA" id="ARBA00001946"/>
    </source>
</evidence>
<dbReference type="InterPro" id="IPR043519">
    <property type="entry name" value="NT_sf"/>
</dbReference>
<dbReference type="GO" id="GO:0001680">
    <property type="term" value="P:tRNA 3'-terminal CCA addition"/>
    <property type="evidence" value="ECO:0007669"/>
    <property type="project" value="UniProtKB-ARBA"/>
</dbReference>
<comment type="cofactor">
    <cofactor evidence="1">
        <name>Mg(2+)</name>
        <dbReference type="ChEBI" id="CHEBI:18420"/>
    </cofactor>
</comment>
<dbReference type="InterPro" id="IPR002646">
    <property type="entry name" value="PolA_pol_head_dom"/>
</dbReference>
<dbReference type="GO" id="GO:0042245">
    <property type="term" value="P:RNA repair"/>
    <property type="evidence" value="ECO:0007669"/>
    <property type="project" value="UniProtKB-KW"/>
</dbReference>
<reference evidence="17" key="1">
    <citation type="journal article" date="2016" name="Proc. Natl. Acad. Sci. U.S.A.">
        <title>Chromosome-level assembly of Arabidopsis thaliana Ler reveals the extent of translocation and inversion polymorphisms.</title>
        <authorList>
            <person name="Zapata L."/>
            <person name="Ding J."/>
            <person name="Willing E.M."/>
            <person name="Hartwig B."/>
            <person name="Bezdan D."/>
            <person name="Jiao W.B."/>
            <person name="Patel V."/>
            <person name="Velikkakam James G."/>
            <person name="Koornneef M."/>
            <person name="Ossowski S."/>
            <person name="Schneeberger K."/>
        </authorList>
    </citation>
    <scope>NUCLEOTIDE SEQUENCE [LARGE SCALE GENOMIC DNA]</scope>
    <source>
        <strain evidence="17">cv. Landsberg erecta</strain>
    </source>
</reference>
<dbReference type="GO" id="GO:0016779">
    <property type="term" value="F:nucleotidyltransferase activity"/>
    <property type="evidence" value="ECO:0007669"/>
    <property type="project" value="UniProtKB-KW"/>
</dbReference>
<keyword evidence="4" id="KW-0819">tRNA processing</keyword>
<keyword evidence="10" id="KW-0460">Magnesium</keyword>
<evidence type="ECO:0000256" key="10">
    <source>
        <dbReference type="ARBA" id="ARBA00022842"/>
    </source>
</evidence>
<keyword evidence="7" id="KW-0547">Nucleotide-binding</keyword>
<evidence type="ECO:0000256" key="14">
    <source>
        <dbReference type="SAM" id="MobiDB-lite"/>
    </source>
</evidence>
<comment type="caution">
    <text evidence="16">The sequence shown here is derived from an EMBL/GenBank/DDBJ whole genome shotgun (WGS) entry which is preliminary data.</text>
</comment>
<dbReference type="Gene3D" id="1.10.3090.10">
    <property type="entry name" value="cca-adding enzyme, domain 2"/>
    <property type="match status" value="1"/>
</dbReference>
<dbReference type="InterPro" id="IPR032828">
    <property type="entry name" value="PolyA_RNA-bd"/>
</dbReference>
<dbReference type="GO" id="GO:0046872">
    <property type="term" value="F:metal ion binding"/>
    <property type="evidence" value="ECO:0007669"/>
    <property type="project" value="UniProtKB-KW"/>
</dbReference>
<dbReference type="SUPFAM" id="SSF81891">
    <property type="entry name" value="Poly A polymerase C-terminal region-like"/>
    <property type="match status" value="1"/>
</dbReference>
<name>A0A178U5U0_ARATH</name>
<sequence>MPNNWYHTPNYNNTTQLPKQSKTKVVASVKRKAIVGEKIVITEKHFASDFMIGDIFTVKEIEKDSVNVNEDAQGVYHWEYEVVTKLEQFGYVMQVASDQWKKKDPTGALTVGPCNYYIEKHGDYHTLLDKLASKEEITMRALDKEKEVYVLLSDGDGTMRSTDMPFGVAVTSEGEAKRFVSEDKESISIGDKYWVRTITDKDYEVEVVGNPVENIYQDVLVHCKRLDRTDCDIRLEFVRHLYTKESINFEIVKSDCKYPVVIYSLSYVSPLGKIPVIEKKLESYKGKVLFDLLLSNGFASNRYIEAEFNEGINNTIHDCLISVTGRAPEQDLMKRVIRLLPASILLLAEHWGPNDTEFRDKTLIWISNNKKMLEGGAVRDLLLDIVPKDKDYCVTGISQEGFESLFPTAMLQGKDFPVYRMDIDGELCEVALARKERKVSEGHNGFVIYASPDITIEDDLARRDITINSMAIDLETNKLIDPFYGELDLRTETIRATTEAFCEDPLRVYRAARFAAEYGFFIEYKTSTMMNQLKSELLSLPIERVLEETKKAFMARTPSRFFHALKSANVLDVHFPEIDCLSELEQNLMYHPEGNVFEHTMQVIDSARYLADELPVNSELVVMFSALLHDVGKYVTKGIHPVKGTPTYIAHEAEGVPIAEQFLDRFNLKSYKKAILFNVANHMVFHDAFTAMKNGKAVDFMEGKFEYSGSDYIRKPGLLPSVGWAQDYITVCIADTVGRIRNPELLPAVLKVVSCMLRVFNTEGTLNFDELIRKLLFITGSYESAKKLTVDLVIAIKHKRIMDMYVENSKDIACLLDIEELKKTYKGEKLGLMIHKDKRTQRTVIMKNAREQMSNYVGKMAGIDTFVYRDDIEEFIENISKDTVKIQDLESYEREIPDDVVAVLETVKDKFDQFYVVFTDYTGKVEKQVTKERRDKDPILFGTFQDEKSRTVIDRFYFIGDWEDEYCDLTLDKMLVYKVTNDFLHIKLENIDNGFEYNEVFKSLGELDEFIQLNEKEQLEELKEKIGDIKADIANYIEDKFDDIFALINGRIEELCDTEHDDDFSDEEDHEEYEERDVRDELTHEQEEQAAVLSQNIASQIQQTNQNQENSDEDAPVVVISSPAPSLAENIKKQIDEVKTVATETPVSLTEQIAQQVADKNNLAVVAPAMSEGPVDIPQPAEGAPRPLGQIIEELRNSVNTGVDATSVEKTEQLVEQAATQTPDVNTIKASGLAQDIKVQVLSDSIKKQL</sequence>
<comment type="similarity">
    <text evidence="2 12">Belongs to the tRNA nucleotidyltransferase/poly(A) polymerase family.</text>
</comment>
<evidence type="ECO:0000256" key="13">
    <source>
        <dbReference type="SAM" id="Coils"/>
    </source>
</evidence>
<dbReference type="Proteomes" id="UP000078284">
    <property type="component" value="Unassembled WGS sequence"/>
</dbReference>
<dbReference type="GO" id="GO:0005524">
    <property type="term" value="F:ATP binding"/>
    <property type="evidence" value="ECO:0007669"/>
    <property type="project" value="UniProtKB-KW"/>
</dbReference>
<dbReference type="PANTHER" id="PTHR47545">
    <property type="entry name" value="MULTIFUNCTIONAL CCA PROTEIN"/>
    <property type="match status" value="1"/>
</dbReference>
<evidence type="ECO:0000259" key="15">
    <source>
        <dbReference type="SMART" id="SM00471"/>
    </source>
</evidence>
<dbReference type="InterPro" id="IPR050124">
    <property type="entry name" value="tRNA_CCA-adding_enzyme"/>
</dbReference>
<keyword evidence="9" id="KW-0067">ATP-binding</keyword>
<dbReference type="Pfam" id="PF15933">
    <property type="entry name" value="RnlB_antitoxin"/>
    <property type="match status" value="1"/>
</dbReference>
<dbReference type="CDD" id="cd05398">
    <property type="entry name" value="NT_ClassII-CCAase"/>
    <property type="match status" value="1"/>
</dbReference>
<keyword evidence="8" id="KW-0692">RNA repair</keyword>
<feature type="coiled-coil region" evidence="13">
    <location>
        <begin position="1012"/>
        <end position="1039"/>
    </location>
</feature>
<evidence type="ECO:0000256" key="7">
    <source>
        <dbReference type="ARBA" id="ARBA00022741"/>
    </source>
</evidence>
<keyword evidence="11 12" id="KW-0694">RNA-binding</keyword>
<dbReference type="CDD" id="cd00077">
    <property type="entry name" value="HDc"/>
    <property type="match status" value="1"/>
</dbReference>
<evidence type="ECO:0000313" key="16">
    <source>
        <dbReference type="EMBL" id="OAO89286.1"/>
    </source>
</evidence>
<feature type="domain" description="HD/PDEase" evidence="15">
    <location>
        <begin position="592"/>
        <end position="749"/>
    </location>
</feature>
<evidence type="ECO:0000256" key="2">
    <source>
        <dbReference type="ARBA" id="ARBA00007265"/>
    </source>
</evidence>
<accession>A0A178U5U0</accession>
<dbReference type="InterPro" id="IPR031834">
    <property type="entry name" value="RnlB/LsoB_antitoxin"/>
</dbReference>
<keyword evidence="5" id="KW-0548">Nucleotidyltransferase</keyword>
<dbReference type="InterPro" id="IPR006674">
    <property type="entry name" value="HD_domain"/>
</dbReference>
<gene>
    <name evidence="16" type="ORF">AXX17_ATUG02270</name>
</gene>
<dbReference type="SMART" id="SM00471">
    <property type="entry name" value="HDc"/>
    <property type="match status" value="1"/>
</dbReference>
<feature type="compositionally biased region" description="Basic and acidic residues" evidence="14">
    <location>
        <begin position="1076"/>
        <end position="1087"/>
    </location>
</feature>
<protein>
    <recommendedName>
        <fullName evidence="15">HD/PDEase domain-containing protein</fullName>
    </recommendedName>
</protein>
<dbReference type="PANTHER" id="PTHR47545:SF1">
    <property type="entry name" value="MULTIFUNCTIONAL CCA PROTEIN"/>
    <property type="match status" value="1"/>
</dbReference>
<dbReference type="InterPro" id="IPR006675">
    <property type="entry name" value="HDIG_dom"/>
</dbReference>
<evidence type="ECO:0000256" key="6">
    <source>
        <dbReference type="ARBA" id="ARBA00022723"/>
    </source>
</evidence>
<proteinExistence type="inferred from homology"/>
<keyword evidence="3 12" id="KW-0808">Transferase</keyword>
<evidence type="ECO:0000313" key="17">
    <source>
        <dbReference type="Proteomes" id="UP000078284"/>
    </source>
</evidence>
<evidence type="ECO:0000256" key="9">
    <source>
        <dbReference type="ARBA" id="ARBA00022840"/>
    </source>
</evidence>
<evidence type="ECO:0000256" key="3">
    <source>
        <dbReference type="ARBA" id="ARBA00022679"/>
    </source>
</evidence>
<dbReference type="AlphaFoldDB" id="A0A178U5U0"/>
<dbReference type="Pfam" id="PF01743">
    <property type="entry name" value="PolyA_pol"/>
    <property type="match status" value="1"/>
</dbReference>
<feature type="compositionally biased region" description="Acidic residues" evidence="14">
    <location>
        <begin position="1059"/>
        <end position="1075"/>
    </location>
</feature>
<keyword evidence="13" id="KW-0175">Coiled coil</keyword>
<evidence type="ECO:0000256" key="8">
    <source>
        <dbReference type="ARBA" id="ARBA00022800"/>
    </source>
</evidence>
<dbReference type="SUPFAM" id="SSF81301">
    <property type="entry name" value="Nucleotidyltransferase"/>
    <property type="match status" value="1"/>
</dbReference>
<evidence type="ECO:0000256" key="12">
    <source>
        <dbReference type="RuleBase" id="RU003953"/>
    </source>
</evidence>
<dbReference type="Pfam" id="PF12627">
    <property type="entry name" value="PolyA_pol_RNAbd"/>
    <property type="match status" value="1"/>
</dbReference>
<evidence type="ECO:0000256" key="4">
    <source>
        <dbReference type="ARBA" id="ARBA00022694"/>
    </source>
</evidence>
<dbReference type="NCBIfam" id="TIGR00277">
    <property type="entry name" value="HDIG"/>
    <property type="match status" value="1"/>
</dbReference>
<dbReference type="GO" id="GO:0003723">
    <property type="term" value="F:RNA binding"/>
    <property type="evidence" value="ECO:0007669"/>
    <property type="project" value="UniProtKB-KW"/>
</dbReference>
<dbReference type="Gene3D" id="3.30.460.10">
    <property type="entry name" value="Beta Polymerase, domain 2"/>
    <property type="match status" value="1"/>
</dbReference>
<keyword evidence="6" id="KW-0479">Metal-binding</keyword>
<dbReference type="InterPro" id="IPR003607">
    <property type="entry name" value="HD/PDEase_dom"/>
</dbReference>
<dbReference type="EMBL" id="LUHQ01000017">
    <property type="protein sequence ID" value="OAO89286.1"/>
    <property type="molecule type" value="Genomic_DNA"/>
</dbReference>
<feature type="region of interest" description="Disordered" evidence="14">
    <location>
        <begin position="1059"/>
        <end position="1087"/>
    </location>
</feature>